<comment type="caution">
    <text evidence="2">The sequence shown here is derived from an EMBL/GenBank/DDBJ whole genome shotgun (WGS) entry which is preliminary data.</text>
</comment>
<dbReference type="Gene3D" id="3.60.21.10">
    <property type="match status" value="1"/>
</dbReference>
<dbReference type="InterPro" id="IPR029052">
    <property type="entry name" value="Metallo-depent_PP-like"/>
</dbReference>
<name>A0A7Y9LTF6_9MICC</name>
<reference evidence="2 3" key="1">
    <citation type="submission" date="2020-07" db="EMBL/GenBank/DDBJ databases">
        <title>Sequencing the genomes of 1000 actinobacteria strains.</title>
        <authorList>
            <person name="Klenk H.-P."/>
        </authorList>
    </citation>
    <scope>NUCLEOTIDE SEQUENCE [LARGE SCALE GENOMIC DNA]</scope>
    <source>
        <strain evidence="2 3">DSM 102047</strain>
    </source>
</reference>
<dbReference type="SUPFAM" id="SSF56300">
    <property type="entry name" value="Metallo-dependent phosphatases"/>
    <property type="match status" value="1"/>
</dbReference>
<feature type="domain" description="Calcineurin-like phosphoesterase" evidence="1">
    <location>
        <begin position="21"/>
        <end position="232"/>
    </location>
</feature>
<dbReference type="RefSeq" id="WP_179388924.1">
    <property type="nucleotide sequence ID" value="NZ_JACBYQ010000001.1"/>
</dbReference>
<dbReference type="Proteomes" id="UP000521748">
    <property type="component" value="Unassembled WGS sequence"/>
</dbReference>
<evidence type="ECO:0000313" key="2">
    <source>
        <dbReference type="EMBL" id="NYE95263.1"/>
    </source>
</evidence>
<evidence type="ECO:0000313" key="3">
    <source>
        <dbReference type="Proteomes" id="UP000521748"/>
    </source>
</evidence>
<proteinExistence type="predicted"/>
<dbReference type="InterPro" id="IPR004843">
    <property type="entry name" value="Calcineurin-like_PHP"/>
</dbReference>
<keyword evidence="3" id="KW-1185">Reference proteome</keyword>
<dbReference type="PANTHER" id="PTHR46546">
    <property type="entry name" value="SHEWANELLA-LIKE PROTEIN PHOSPHATASE 1"/>
    <property type="match status" value="1"/>
</dbReference>
<dbReference type="PANTHER" id="PTHR46546:SF4">
    <property type="entry name" value="SHEWANELLA-LIKE PROTEIN PHOSPHATASE 1"/>
    <property type="match status" value="1"/>
</dbReference>
<gene>
    <name evidence="2" type="ORF">FHU41_001484</name>
</gene>
<dbReference type="Pfam" id="PF00149">
    <property type="entry name" value="Metallophos"/>
    <property type="match status" value="1"/>
</dbReference>
<dbReference type="GO" id="GO:0016787">
    <property type="term" value="F:hydrolase activity"/>
    <property type="evidence" value="ECO:0007669"/>
    <property type="project" value="InterPro"/>
</dbReference>
<dbReference type="AlphaFoldDB" id="A0A7Y9LTF6"/>
<sequence>MPHSQPTTASSSVTPQRRRFVVSDIHGHPEKLLAALQQKNLADGLGAWSGGNAQLWCLGDYFDRGPDGVGVVDLLIRLSVEAEAAGGEVTALLGNHEVLTLGKKRFGSTPINTSLGERSFDNSWLRNQGQESDQARLSAQQLEWLTDRPAMAQVDDQLLLHSDIVHYRQWGASAEEVNENVRRILRTADPVELWQLWAALTKRNDFQGPDGPASAQGLLRHFGGRHIFHGHSIIGEDEGQPASANTEPKTYADGLVTAIDGGLHAGGPCLLVEF</sequence>
<dbReference type="EMBL" id="JACBYQ010000001">
    <property type="protein sequence ID" value="NYE95263.1"/>
    <property type="molecule type" value="Genomic_DNA"/>
</dbReference>
<accession>A0A7Y9LTF6</accession>
<organism evidence="2 3">
    <name type="scientific">Psychromicrobium silvestre</name>
    <dbReference type="NCBI Taxonomy" id="1645614"/>
    <lineage>
        <taxon>Bacteria</taxon>
        <taxon>Bacillati</taxon>
        <taxon>Actinomycetota</taxon>
        <taxon>Actinomycetes</taxon>
        <taxon>Micrococcales</taxon>
        <taxon>Micrococcaceae</taxon>
        <taxon>Psychromicrobium</taxon>
    </lineage>
</organism>
<protein>
    <recommendedName>
        <fullName evidence="1">Calcineurin-like phosphoesterase domain-containing protein</fullName>
    </recommendedName>
</protein>
<evidence type="ECO:0000259" key="1">
    <source>
        <dbReference type="Pfam" id="PF00149"/>
    </source>
</evidence>